<sequence length="461" mass="52556">MKKRSFDSSNATAISFMVVLLLSIFSVLYIYYGASFPRFNHLSSFSNSPSLPKKYQDQSDQKEKPITKWDPILQDESQISCDLSHYHYDLCSINSPTVLDPITSTFYVIGPKSPRNFIHKIRPYPRKWENLTMLKVKEITLISGPRSPKCDIIHNTTALVFSAGGYTGNFFHDFNDGFLPLFITIRSMSLSNQDVVLVIEKSRDWWVSKYSDLLGAFSNYPILNLDNENITHCFTSATLGLISHGFMTIKPKLMPKPTTLLDFHFFLNKAYSKAQQSNSLREVDRPKLVLFSRSGGVGRVILNEVEIKNMAENIGFNVIIFEPNHRTSMSEAHGLINDSHVAVGVHGAALTHFLFLRPGSIFIQVIPIGVDEVAEMCFGGPAKEMGLTYLEYKIRIEESSLIKKYNKLDPILVDPLASNKNWWALLGRVYLKEQNVELDLIRFRKYLNYAYKKAKRSMYKG</sequence>
<evidence type="ECO:0000256" key="2">
    <source>
        <dbReference type="ARBA" id="ARBA00022676"/>
    </source>
</evidence>
<dbReference type="Proteomes" id="UP000813463">
    <property type="component" value="Chromosome 6"/>
</dbReference>
<keyword evidence="8" id="KW-1185">Reference proteome</keyword>
<evidence type="ECO:0000259" key="7">
    <source>
        <dbReference type="Pfam" id="PF04577"/>
    </source>
</evidence>
<organism evidence="8 9">
    <name type="scientific">Spinacia oleracea</name>
    <name type="common">Spinach</name>
    <dbReference type="NCBI Taxonomy" id="3562"/>
    <lineage>
        <taxon>Eukaryota</taxon>
        <taxon>Viridiplantae</taxon>
        <taxon>Streptophyta</taxon>
        <taxon>Embryophyta</taxon>
        <taxon>Tracheophyta</taxon>
        <taxon>Spermatophyta</taxon>
        <taxon>Magnoliopsida</taxon>
        <taxon>eudicotyledons</taxon>
        <taxon>Gunneridae</taxon>
        <taxon>Pentapetalae</taxon>
        <taxon>Caryophyllales</taxon>
        <taxon>Chenopodiaceae</taxon>
        <taxon>Chenopodioideae</taxon>
        <taxon>Anserineae</taxon>
        <taxon>Spinacia</taxon>
    </lineage>
</organism>
<evidence type="ECO:0000256" key="6">
    <source>
        <dbReference type="SAM" id="Phobius"/>
    </source>
</evidence>
<keyword evidence="4" id="KW-0325">Glycoprotein</keyword>
<keyword evidence="6" id="KW-0812">Transmembrane</keyword>
<dbReference type="PANTHER" id="PTHR20961">
    <property type="entry name" value="GLYCOSYLTRANSFERASE"/>
    <property type="match status" value="1"/>
</dbReference>
<feature type="region of interest" description="Disordered" evidence="5">
    <location>
        <begin position="47"/>
        <end position="67"/>
    </location>
</feature>
<name>A0ABM3QYW3_SPIOL</name>
<dbReference type="PANTHER" id="PTHR20961:SF98">
    <property type="entry name" value="GLYCOSYLTRANSFERASE"/>
    <property type="match status" value="1"/>
</dbReference>
<keyword evidence="6" id="KW-1133">Transmembrane helix</keyword>
<protein>
    <submittedName>
        <fullName evidence="9">Xylan glycosyltransferase MUCI21-like</fullName>
    </submittedName>
</protein>
<dbReference type="RefSeq" id="XP_056688509.1">
    <property type="nucleotide sequence ID" value="XM_056832531.1"/>
</dbReference>
<dbReference type="Pfam" id="PF04577">
    <property type="entry name" value="Glyco_transf_61"/>
    <property type="match status" value="1"/>
</dbReference>
<dbReference type="GeneID" id="110803302"/>
<accession>A0ABM3QYW3</accession>
<proteinExistence type="predicted"/>
<comment type="subcellular location">
    <subcellularLocation>
        <location evidence="1">Golgi apparatus membrane</location>
        <topology evidence="1">Single-pass type II membrane protein</topology>
    </subcellularLocation>
</comment>
<reference evidence="9" key="2">
    <citation type="submission" date="2025-08" db="UniProtKB">
        <authorList>
            <consortium name="RefSeq"/>
        </authorList>
    </citation>
    <scope>IDENTIFICATION</scope>
    <source>
        <tissue evidence="9">Leaf</tissue>
    </source>
</reference>
<dbReference type="InterPro" id="IPR049625">
    <property type="entry name" value="Glyco_transf_61_cat"/>
</dbReference>
<evidence type="ECO:0000256" key="5">
    <source>
        <dbReference type="SAM" id="MobiDB-lite"/>
    </source>
</evidence>
<keyword evidence="2" id="KW-0328">Glycosyltransferase</keyword>
<reference evidence="8" key="1">
    <citation type="journal article" date="2021" name="Nat. Commun.">
        <title>Genomic analyses provide insights into spinach domestication and the genetic basis of agronomic traits.</title>
        <authorList>
            <person name="Cai X."/>
            <person name="Sun X."/>
            <person name="Xu C."/>
            <person name="Sun H."/>
            <person name="Wang X."/>
            <person name="Ge C."/>
            <person name="Zhang Z."/>
            <person name="Wang Q."/>
            <person name="Fei Z."/>
            <person name="Jiao C."/>
            <person name="Wang Q."/>
        </authorList>
    </citation>
    <scope>NUCLEOTIDE SEQUENCE [LARGE SCALE GENOMIC DNA]</scope>
    <source>
        <strain evidence="8">cv. Varoflay</strain>
    </source>
</reference>
<keyword evidence="3" id="KW-0808">Transferase</keyword>
<dbReference type="InterPro" id="IPR007657">
    <property type="entry name" value="Glycosyltransferase_61"/>
</dbReference>
<feature type="domain" description="Glycosyltransferase 61 catalytic" evidence="7">
    <location>
        <begin position="263"/>
        <end position="362"/>
    </location>
</feature>
<evidence type="ECO:0000256" key="3">
    <source>
        <dbReference type="ARBA" id="ARBA00022679"/>
    </source>
</evidence>
<evidence type="ECO:0000256" key="4">
    <source>
        <dbReference type="ARBA" id="ARBA00023180"/>
    </source>
</evidence>
<keyword evidence="6" id="KW-0472">Membrane</keyword>
<gene>
    <name evidence="9" type="primary">LOC110803302</name>
</gene>
<evidence type="ECO:0000256" key="1">
    <source>
        <dbReference type="ARBA" id="ARBA00004323"/>
    </source>
</evidence>
<evidence type="ECO:0000313" key="8">
    <source>
        <dbReference type="Proteomes" id="UP000813463"/>
    </source>
</evidence>
<evidence type="ECO:0000313" key="9">
    <source>
        <dbReference type="RefSeq" id="XP_056688509.1"/>
    </source>
</evidence>
<feature type="compositionally biased region" description="Basic and acidic residues" evidence="5">
    <location>
        <begin position="54"/>
        <end position="67"/>
    </location>
</feature>
<feature type="transmembrane region" description="Helical" evidence="6">
    <location>
        <begin position="12"/>
        <end position="32"/>
    </location>
</feature>